<evidence type="ECO:0000313" key="2">
    <source>
        <dbReference type="Proteomes" id="UP001189429"/>
    </source>
</evidence>
<evidence type="ECO:0000313" key="1">
    <source>
        <dbReference type="EMBL" id="CAK0822915.1"/>
    </source>
</evidence>
<gene>
    <name evidence="1" type="ORF">PCOR1329_LOCUS23809</name>
</gene>
<organism evidence="1 2">
    <name type="scientific">Prorocentrum cordatum</name>
    <dbReference type="NCBI Taxonomy" id="2364126"/>
    <lineage>
        <taxon>Eukaryota</taxon>
        <taxon>Sar</taxon>
        <taxon>Alveolata</taxon>
        <taxon>Dinophyceae</taxon>
        <taxon>Prorocentrales</taxon>
        <taxon>Prorocentraceae</taxon>
        <taxon>Prorocentrum</taxon>
    </lineage>
</organism>
<dbReference type="EMBL" id="CAUYUJ010008113">
    <property type="protein sequence ID" value="CAK0822915.1"/>
    <property type="molecule type" value="Genomic_DNA"/>
</dbReference>
<sequence length="246" mass="27102">MQTPESFRICTPTASACSDSFRELISVLSDERDSGEQGYPTTARLGFAPLAVFLWTLFTAANDVDDRGAEVPDYGQIEALLPVEAWSRRYYRQSSTDGVEVSLVRRKSGNRWAVLVPGMTLGLTTIAAKSSFFSDPIEGIRWRPLPLLIEHRTSSIMAQATQGLQAGTVPELRQHAFHWCHAVRPACWSSGRSLSDVPGACRLEDERRDNAPAPPVSLDNALVSKLTKDSFQQFAAENRLADGTFV</sequence>
<name>A0ABN9RUX0_9DINO</name>
<proteinExistence type="predicted"/>
<keyword evidence="2" id="KW-1185">Reference proteome</keyword>
<protein>
    <submittedName>
        <fullName evidence="1">Uncharacterized protein</fullName>
    </submittedName>
</protein>
<accession>A0ABN9RUX0</accession>
<dbReference type="Proteomes" id="UP001189429">
    <property type="component" value="Unassembled WGS sequence"/>
</dbReference>
<comment type="caution">
    <text evidence="1">The sequence shown here is derived from an EMBL/GenBank/DDBJ whole genome shotgun (WGS) entry which is preliminary data.</text>
</comment>
<reference evidence="1" key="1">
    <citation type="submission" date="2023-10" db="EMBL/GenBank/DDBJ databases">
        <authorList>
            <person name="Chen Y."/>
            <person name="Shah S."/>
            <person name="Dougan E. K."/>
            <person name="Thang M."/>
            <person name="Chan C."/>
        </authorList>
    </citation>
    <scope>NUCLEOTIDE SEQUENCE [LARGE SCALE GENOMIC DNA]</scope>
</reference>